<feature type="compositionally biased region" description="Basic and acidic residues" evidence="1">
    <location>
        <begin position="906"/>
        <end position="916"/>
    </location>
</feature>
<feature type="region of interest" description="Disordered" evidence="1">
    <location>
        <begin position="446"/>
        <end position="488"/>
    </location>
</feature>
<feature type="signal peptide" evidence="2">
    <location>
        <begin position="1"/>
        <end position="21"/>
    </location>
</feature>
<feature type="compositionally biased region" description="Polar residues" evidence="1">
    <location>
        <begin position="446"/>
        <end position="461"/>
    </location>
</feature>
<proteinExistence type="predicted"/>
<feature type="compositionally biased region" description="Low complexity" evidence="1">
    <location>
        <begin position="1031"/>
        <end position="1042"/>
    </location>
</feature>
<feature type="region of interest" description="Disordered" evidence="1">
    <location>
        <begin position="999"/>
        <end position="1093"/>
    </location>
</feature>
<dbReference type="AlphaFoldDB" id="A0A226CXP7"/>
<feature type="region of interest" description="Disordered" evidence="1">
    <location>
        <begin position="234"/>
        <end position="264"/>
    </location>
</feature>
<evidence type="ECO:0000256" key="1">
    <source>
        <dbReference type="SAM" id="MobiDB-lite"/>
    </source>
</evidence>
<comment type="caution">
    <text evidence="3">The sequence shown here is derived from an EMBL/GenBank/DDBJ whole genome shotgun (WGS) entry which is preliminary data.</text>
</comment>
<evidence type="ECO:0000313" key="4">
    <source>
        <dbReference type="Proteomes" id="UP000198287"/>
    </source>
</evidence>
<dbReference type="Proteomes" id="UP000198287">
    <property type="component" value="Unassembled WGS sequence"/>
</dbReference>
<feature type="compositionally biased region" description="Basic and acidic residues" evidence="1">
    <location>
        <begin position="1071"/>
        <end position="1093"/>
    </location>
</feature>
<sequence length="1148" mass="123477">MKSSIIGSFLLILLVVSCATAEKVDQTSEIESRIVAENGASNGDKFHKKRSITNIMKLLLGGNVPPNHPLVKESEPKSWNLAPQILASLPGSGYGLGGGWGPTPAQKLQQIFETKAKILPYTGQVASGLIGIGGVKGEILKQIHGLSTSVIANVAAEAAQKAVRTALAAQAVTNQVAHATPHILNAAGQAIHSAKAAKGELLRPLIPHANGYANFGVGLGHHHDLHQGWHSTQQNSFALPNSGSAGDKTPGDLPGPPYSSQSVQTQLYQAPAYQNSYSAAASAVPSTSSPDYGQAAMYNMQQNGQQQESASEPQQTQDYNELVNQITNDARNRLNAIDYSTLAQQLQLQQQQQQRPGQNYGPPKPQGYNPSPPPPSQIYNPISTNNANTTSFHSAVSDESWRKYSGNVQETPSILSSIAQIAASSISAYKSLSTIADVSTTAARKSSTVAGDATLSGSAPTPTGFAGQYQPSPHQLGGFSSRPHYAQSPQPIRHYQTQSPHLYAASSSSRAQYVPHNVAKYSPQALRNTPNAHRLHDASVKLGSNLLRRPTATIQSGHYDAGVGSSLGSLSRFSPQPTRSYVDQTTRSFGAGRAIHTHAGPTARNFVGASRTYPGSIAQTSPFTVGGQTQNLFGSASNFAPTSAGGQRYASPRENREQSAYSLSGYRSPYLTSHLHSASSSSTNHNYHQLAPSPSEQSLNYELPPTTSSHSQYNNIGQSSLGGRSVLTAKKGSKIRISISTINVNPDPDTHNDLHNNNSTNNKNQHLTLTTQATIPANNNNHNNAHLTQTFPHHTHYNTLNQANNSTDNTLQPHQLSLTVSDTNGQTPISLEQYEDILVAKTPEFIPSYDYDSSRWINTHTHRQIGPQQPSKFHSFDSSQRPSHRDERRLPTPVPVPNFRTVSQQQREKRGGHQPDQRGGGGFFREAPTPPSSSDGYFPQGGFSFSSIFPLFQRSGFASSKSYQQWRKHEPQFQAPIAYLPGTGPRIYSTIPRQLLYVGPDGPARTQQPGGYVTGTPNLRSVPTPPSHADGAAGSKSSESGENQQRRSGTETGSNLQNSRPQSATSNKSSQRNDGEKQQITERASGRRTEKITVRAYPTVDKAAKVDKTKMIPRKTSSTNNDVATSAKAMIRNAILPAITTMFGAAFT</sequence>
<reference evidence="3 4" key="1">
    <citation type="submission" date="2015-12" db="EMBL/GenBank/DDBJ databases">
        <title>The genome of Folsomia candida.</title>
        <authorList>
            <person name="Faddeeva A."/>
            <person name="Derks M.F."/>
            <person name="Anvar Y."/>
            <person name="Smit S."/>
            <person name="Van Straalen N."/>
            <person name="Roelofs D."/>
        </authorList>
    </citation>
    <scope>NUCLEOTIDE SEQUENCE [LARGE SCALE GENOMIC DNA]</scope>
    <source>
        <strain evidence="3 4">VU population</strain>
        <tissue evidence="3">Whole body</tissue>
    </source>
</reference>
<feature type="region of interest" description="Disordered" evidence="1">
    <location>
        <begin position="863"/>
        <end position="939"/>
    </location>
</feature>
<feature type="compositionally biased region" description="Polar residues" evidence="1">
    <location>
        <begin position="692"/>
        <end position="722"/>
    </location>
</feature>
<feature type="region of interest" description="Disordered" evidence="1">
    <location>
        <begin position="345"/>
        <end position="394"/>
    </location>
</feature>
<accession>A0A226CXP7</accession>
<keyword evidence="4" id="KW-1185">Reference proteome</keyword>
<feature type="compositionally biased region" description="Polar residues" evidence="1">
    <location>
        <begin position="1050"/>
        <end position="1070"/>
    </location>
</feature>
<feature type="compositionally biased region" description="Low complexity" evidence="1">
    <location>
        <begin position="345"/>
        <end position="354"/>
    </location>
</feature>
<feature type="compositionally biased region" description="Polar residues" evidence="1">
    <location>
        <begin position="234"/>
        <end position="244"/>
    </location>
</feature>
<dbReference type="EMBL" id="LNIX01000063">
    <property type="protein sequence ID" value="OXA37191.1"/>
    <property type="molecule type" value="Genomic_DNA"/>
</dbReference>
<gene>
    <name evidence="3" type="ORF">Fcan01_28060</name>
</gene>
<feature type="compositionally biased region" description="Polar residues" evidence="1">
    <location>
        <begin position="634"/>
        <end position="645"/>
    </location>
</feature>
<feature type="region of interest" description="Disordered" evidence="1">
    <location>
        <begin position="742"/>
        <end position="764"/>
    </location>
</feature>
<feature type="compositionally biased region" description="Low complexity" evidence="1">
    <location>
        <begin position="674"/>
        <end position="688"/>
    </location>
</feature>
<evidence type="ECO:0000313" key="3">
    <source>
        <dbReference type="EMBL" id="OXA37191.1"/>
    </source>
</evidence>
<feature type="compositionally biased region" description="Polar residues" evidence="1">
    <location>
        <begin position="866"/>
        <end position="881"/>
    </location>
</feature>
<feature type="compositionally biased region" description="Polar residues" evidence="1">
    <location>
        <begin position="383"/>
        <end position="394"/>
    </location>
</feature>
<organism evidence="3 4">
    <name type="scientific">Folsomia candida</name>
    <name type="common">Springtail</name>
    <dbReference type="NCBI Taxonomy" id="158441"/>
    <lineage>
        <taxon>Eukaryota</taxon>
        <taxon>Metazoa</taxon>
        <taxon>Ecdysozoa</taxon>
        <taxon>Arthropoda</taxon>
        <taxon>Hexapoda</taxon>
        <taxon>Collembola</taxon>
        <taxon>Entomobryomorpha</taxon>
        <taxon>Isotomoidea</taxon>
        <taxon>Isotomidae</taxon>
        <taxon>Proisotominae</taxon>
        <taxon>Folsomia</taxon>
    </lineage>
</organism>
<feature type="region of interest" description="Disordered" evidence="1">
    <location>
        <begin position="674"/>
        <end position="725"/>
    </location>
</feature>
<feature type="compositionally biased region" description="Polar residues" evidence="1">
    <location>
        <begin position="1005"/>
        <end position="1021"/>
    </location>
</feature>
<name>A0A226CXP7_FOLCA</name>
<feature type="compositionally biased region" description="Pro residues" evidence="1">
    <location>
        <begin position="362"/>
        <end position="376"/>
    </location>
</feature>
<feature type="compositionally biased region" description="Low complexity" evidence="1">
    <location>
        <begin position="755"/>
        <end position="764"/>
    </location>
</feature>
<dbReference type="PROSITE" id="PS51257">
    <property type="entry name" value="PROKAR_LIPOPROTEIN"/>
    <property type="match status" value="1"/>
</dbReference>
<feature type="chain" id="PRO_5012172049" evidence="2">
    <location>
        <begin position="22"/>
        <end position="1148"/>
    </location>
</feature>
<feature type="region of interest" description="Disordered" evidence="1">
    <location>
        <begin position="634"/>
        <end position="661"/>
    </location>
</feature>
<evidence type="ECO:0000256" key="2">
    <source>
        <dbReference type="SAM" id="SignalP"/>
    </source>
</evidence>
<keyword evidence="2" id="KW-0732">Signal</keyword>
<protein>
    <submittedName>
        <fullName evidence="3">Uncharacterized protein</fullName>
    </submittedName>
</protein>